<dbReference type="PANTHER" id="PTHR23421">
    <property type="entry name" value="BETA-GALACTOSIDASE RELATED"/>
    <property type="match status" value="1"/>
</dbReference>
<dbReference type="EMBL" id="GL883007">
    <property type="protein sequence ID" value="EGG23905.1"/>
    <property type="molecule type" value="Genomic_DNA"/>
</dbReference>
<keyword evidence="3" id="KW-0326">Glycosidase</keyword>
<dbReference type="Gene3D" id="3.20.20.80">
    <property type="entry name" value="Glycosidases"/>
    <property type="match status" value="1"/>
</dbReference>
<dbReference type="SUPFAM" id="SSF51445">
    <property type="entry name" value="(Trans)glycosidases"/>
    <property type="match status" value="1"/>
</dbReference>
<accession>F4PJY1</accession>
<evidence type="ECO:0000313" key="6">
    <source>
        <dbReference type="EMBL" id="EGG23905.1"/>
    </source>
</evidence>
<dbReference type="KEGG" id="dfa:DFA_06043"/>
<dbReference type="Proteomes" id="UP000007797">
    <property type="component" value="Unassembled WGS sequence"/>
</dbReference>
<protein>
    <submittedName>
        <fullName evidence="6">Glycoside hydrolase family 35 protein</fullName>
    </submittedName>
</protein>
<feature type="domain" description="Glycoside hydrolase 35 catalytic" evidence="4">
    <location>
        <begin position="36"/>
        <end position="217"/>
    </location>
</feature>
<dbReference type="AlphaFoldDB" id="F4PJY1"/>
<evidence type="ECO:0000313" key="7">
    <source>
        <dbReference type="Proteomes" id="UP000007797"/>
    </source>
</evidence>
<dbReference type="Pfam" id="PF01301">
    <property type="entry name" value="Glyco_hydro_35"/>
    <property type="match status" value="1"/>
</dbReference>
<feature type="domain" description="Beta-galactosidase galactose-binding" evidence="5">
    <location>
        <begin position="333"/>
        <end position="387"/>
    </location>
</feature>
<keyword evidence="2 6" id="KW-0378">Hydrolase</keyword>
<dbReference type="GO" id="GO:0005975">
    <property type="term" value="P:carbohydrate metabolic process"/>
    <property type="evidence" value="ECO:0007669"/>
    <property type="project" value="InterPro"/>
</dbReference>
<evidence type="ECO:0000256" key="3">
    <source>
        <dbReference type="ARBA" id="ARBA00023295"/>
    </source>
</evidence>
<dbReference type="OrthoDB" id="1657402at2759"/>
<dbReference type="PRINTS" id="PR00742">
    <property type="entry name" value="GLHYDRLASE35"/>
</dbReference>
<keyword evidence="7" id="KW-1185">Reference proteome</keyword>
<dbReference type="InterPro" id="IPR048913">
    <property type="entry name" value="BetaGal_gal-bd"/>
</dbReference>
<gene>
    <name evidence="6" type="primary">glb1</name>
    <name evidence="6" type="ORF">DFA_06043</name>
</gene>
<evidence type="ECO:0000256" key="1">
    <source>
        <dbReference type="ARBA" id="ARBA00009809"/>
    </source>
</evidence>
<reference evidence="7" key="1">
    <citation type="journal article" date="2011" name="Genome Res.">
        <title>Phylogeny-wide analysis of social amoeba genomes highlights ancient origins for complex intercellular communication.</title>
        <authorList>
            <person name="Heidel A.J."/>
            <person name="Lawal H.M."/>
            <person name="Felder M."/>
            <person name="Schilde C."/>
            <person name="Helps N.R."/>
            <person name="Tunggal B."/>
            <person name="Rivero F."/>
            <person name="John U."/>
            <person name="Schleicher M."/>
            <person name="Eichinger L."/>
            <person name="Platzer M."/>
            <person name="Noegel A.A."/>
            <person name="Schaap P."/>
            <person name="Gloeckner G."/>
        </authorList>
    </citation>
    <scope>NUCLEOTIDE SEQUENCE [LARGE SCALE GENOMIC DNA]</scope>
    <source>
        <strain evidence="7">SH3</strain>
    </source>
</reference>
<dbReference type="GeneID" id="14876529"/>
<dbReference type="Gene3D" id="2.60.120.260">
    <property type="entry name" value="Galactose-binding domain-like"/>
    <property type="match status" value="2"/>
</dbReference>
<dbReference type="InterPro" id="IPR017853">
    <property type="entry name" value="GH"/>
</dbReference>
<sequence length="391" mass="43842">MDDLDRYERIKRSLEYHHHQQQPQHIKNNRDNGFQLIKVENEYGSYGSDKEYLNYLQALYIKYLGAGLGQDDGVVFYSTDGGESTTYLYGSQIDDGGSMVFQTVDFGPEQDVNQMFATQRVFEPTGPLMNSEYYTGWLTHWTEPTAANVAPSVVAQGLTNILPSASVNMYMLYGGSNYGYMNGANGGGPSFDITIQSYDYDAPISEWGGVSSNSKYQSNALGIDELHDRATIFLDNEYQGTLQRPYNSTLSLNFGAGTNEIMQLSILLENQGRINYGSSMLDRKGLGKGVLSGSQYLGPWTNILLPLADAYQLNTTLRWTPIDQYNQQQYTTPSFYLATFQVENIAETFLSFQGLGKGQLFVNGFNVGRYWNVGPQQTIYIPSVLLYQVQL</sequence>
<comment type="similarity">
    <text evidence="1">Belongs to the glycosyl hydrolase 35 family.</text>
</comment>
<evidence type="ECO:0000256" key="2">
    <source>
        <dbReference type="ARBA" id="ARBA00022801"/>
    </source>
</evidence>
<name>F4PJY1_CACFS</name>
<dbReference type="STRING" id="1054147.F4PJY1"/>
<evidence type="ECO:0000259" key="5">
    <source>
        <dbReference type="Pfam" id="PF21467"/>
    </source>
</evidence>
<dbReference type="InterPro" id="IPR031330">
    <property type="entry name" value="Gly_Hdrlase_35_cat"/>
</dbReference>
<dbReference type="GO" id="GO:0004553">
    <property type="term" value="F:hydrolase activity, hydrolyzing O-glycosyl compounds"/>
    <property type="evidence" value="ECO:0007669"/>
    <property type="project" value="InterPro"/>
</dbReference>
<dbReference type="InterPro" id="IPR008979">
    <property type="entry name" value="Galactose-bd-like_sf"/>
</dbReference>
<dbReference type="InterPro" id="IPR001944">
    <property type="entry name" value="Glycoside_Hdrlase_35"/>
</dbReference>
<evidence type="ECO:0000259" key="4">
    <source>
        <dbReference type="Pfam" id="PF01301"/>
    </source>
</evidence>
<dbReference type="RefSeq" id="XP_004361756.1">
    <property type="nucleotide sequence ID" value="XM_004361699.1"/>
</dbReference>
<organism evidence="6 7">
    <name type="scientific">Cavenderia fasciculata</name>
    <name type="common">Slime mold</name>
    <name type="synonym">Dictyostelium fasciculatum</name>
    <dbReference type="NCBI Taxonomy" id="261658"/>
    <lineage>
        <taxon>Eukaryota</taxon>
        <taxon>Amoebozoa</taxon>
        <taxon>Evosea</taxon>
        <taxon>Eumycetozoa</taxon>
        <taxon>Dictyostelia</taxon>
        <taxon>Acytosteliales</taxon>
        <taxon>Cavenderiaceae</taxon>
        <taxon>Cavenderia</taxon>
    </lineage>
</organism>
<proteinExistence type="inferred from homology"/>
<dbReference type="SUPFAM" id="SSF49785">
    <property type="entry name" value="Galactose-binding domain-like"/>
    <property type="match status" value="1"/>
</dbReference>
<dbReference type="Pfam" id="PF21467">
    <property type="entry name" value="BetaGal_gal-bd"/>
    <property type="match status" value="1"/>
</dbReference>